<dbReference type="EMBL" id="BGPR01086781">
    <property type="protein sequence ID" value="GBM04703.1"/>
    <property type="molecule type" value="Genomic_DNA"/>
</dbReference>
<dbReference type="OrthoDB" id="6428367at2759"/>
<dbReference type="PANTHER" id="PTHR23274:SF51">
    <property type="entry name" value="OS03G0423850 PROTEIN"/>
    <property type="match status" value="1"/>
</dbReference>
<keyword evidence="3" id="KW-1185">Reference proteome</keyword>
<comment type="caution">
    <text evidence="1">The sequence shown here is derived from an EMBL/GenBank/DDBJ whole genome shotgun (WGS) entry which is preliminary data.</text>
</comment>
<dbReference type="GO" id="GO:0005657">
    <property type="term" value="C:replication fork"/>
    <property type="evidence" value="ECO:0007669"/>
    <property type="project" value="TreeGrafter"/>
</dbReference>
<reference evidence="1 3" key="1">
    <citation type="journal article" date="2019" name="Sci. Rep.">
        <title>Orb-weaving spider Araneus ventricosus genome elucidates the spidroin gene catalogue.</title>
        <authorList>
            <person name="Kono N."/>
            <person name="Nakamura H."/>
            <person name="Ohtoshi R."/>
            <person name="Moran D.A.P."/>
            <person name="Shinohara A."/>
            <person name="Yoshida Y."/>
            <person name="Fujiwara M."/>
            <person name="Mori M."/>
            <person name="Tomita M."/>
            <person name="Arakawa K."/>
        </authorList>
    </citation>
    <scope>NUCLEOTIDE SEQUENCE [LARGE SCALE GENOMIC DNA]</scope>
</reference>
<evidence type="ECO:0000313" key="2">
    <source>
        <dbReference type="EMBL" id="GBM04703.1"/>
    </source>
</evidence>
<dbReference type="AlphaFoldDB" id="A0A4Y2CJZ8"/>
<sequence length="139" mass="15647">TYLRQQENSFFNGHYRYLPIDGVVNNNVTLALRNVNQPKLCNGTFKKLMINVVGATILTGNFKGEDVLILRIPMIPIDTPFKFKRLQIPIRLAFAITINKAQGHPDSNFSLQQTCTASLQAYCKFVTTSVQVWNKLAAS</sequence>
<feature type="non-terminal residue" evidence="1">
    <location>
        <position position="1"/>
    </location>
</feature>
<protein>
    <recommendedName>
        <fullName evidence="4">ATP-dependent DNA helicase</fullName>
    </recommendedName>
</protein>
<dbReference type="PANTHER" id="PTHR23274">
    <property type="entry name" value="DNA HELICASE-RELATED"/>
    <property type="match status" value="1"/>
</dbReference>
<evidence type="ECO:0000313" key="3">
    <source>
        <dbReference type="Proteomes" id="UP000499080"/>
    </source>
</evidence>
<dbReference type="Proteomes" id="UP000499080">
    <property type="component" value="Unassembled WGS sequence"/>
</dbReference>
<evidence type="ECO:0000313" key="1">
    <source>
        <dbReference type="EMBL" id="GBM04673.1"/>
    </source>
</evidence>
<evidence type="ECO:0008006" key="4">
    <source>
        <dbReference type="Google" id="ProtNLM"/>
    </source>
</evidence>
<dbReference type="GO" id="GO:0006260">
    <property type="term" value="P:DNA replication"/>
    <property type="evidence" value="ECO:0007669"/>
    <property type="project" value="TreeGrafter"/>
</dbReference>
<gene>
    <name evidence="1" type="ORF">AVEN_227626_1</name>
    <name evidence="2" type="ORF">AVEN_83768_1</name>
</gene>
<accession>A0A4Y2CJZ8</accession>
<proteinExistence type="predicted"/>
<organism evidence="1 3">
    <name type="scientific">Araneus ventricosus</name>
    <name type="common">Orbweaver spider</name>
    <name type="synonym">Epeira ventricosa</name>
    <dbReference type="NCBI Taxonomy" id="182803"/>
    <lineage>
        <taxon>Eukaryota</taxon>
        <taxon>Metazoa</taxon>
        <taxon>Ecdysozoa</taxon>
        <taxon>Arthropoda</taxon>
        <taxon>Chelicerata</taxon>
        <taxon>Arachnida</taxon>
        <taxon>Araneae</taxon>
        <taxon>Araneomorphae</taxon>
        <taxon>Entelegynae</taxon>
        <taxon>Araneoidea</taxon>
        <taxon>Araneidae</taxon>
        <taxon>Araneus</taxon>
    </lineage>
</organism>
<name>A0A4Y2CJZ8_ARAVE</name>
<dbReference type="EMBL" id="BGPR01086771">
    <property type="protein sequence ID" value="GBM04673.1"/>
    <property type="molecule type" value="Genomic_DNA"/>
</dbReference>